<reference evidence="2 3" key="1">
    <citation type="submission" date="2018-06" db="EMBL/GenBank/DDBJ databases">
        <title>Freshwater and sediment microbial communities from various areas in North America, analyzing microbe dynamics in response to fracking.</title>
        <authorList>
            <person name="Lamendella R."/>
        </authorList>
    </citation>
    <scope>NUCLEOTIDE SEQUENCE [LARGE SCALE GENOMIC DNA]</scope>
    <source>
        <strain evidence="2 3">114J</strain>
    </source>
</reference>
<proteinExistence type="predicted"/>
<protein>
    <submittedName>
        <fullName evidence="2">CHASE4 domain-containing protein</fullName>
    </submittedName>
</protein>
<dbReference type="InterPro" id="IPR007892">
    <property type="entry name" value="CHASE4"/>
</dbReference>
<dbReference type="RefSeq" id="WP_181799962.1">
    <property type="nucleotide sequence ID" value="NZ_QNRO01000008.1"/>
</dbReference>
<gene>
    <name evidence="2" type="ORF">DET50_10853</name>
</gene>
<evidence type="ECO:0000313" key="2">
    <source>
        <dbReference type="EMBL" id="RBP30009.1"/>
    </source>
</evidence>
<name>A0A366GR03_9GAMM</name>
<dbReference type="EMBL" id="QNRO01000008">
    <property type="protein sequence ID" value="RBP30009.1"/>
    <property type="molecule type" value="Genomic_DNA"/>
</dbReference>
<dbReference type="AlphaFoldDB" id="A0A366GR03"/>
<evidence type="ECO:0000259" key="1">
    <source>
        <dbReference type="Pfam" id="PF05228"/>
    </source>
</evidence>
<organism evidence="2 3">
    <name type="scientific">Marinobacter pelagius</name>
    <dbReference type="NCBI Taxonomy" id="379482"/>
    <lineage>
        <taxon>Bacteria</taxon>
        <taxon>Pseudomonadati</taxon>
        <taxon>Pseudomonadota</taxon>
        <taxon>Gammaproteobacteria</taxon>
        <taxon>Pseudomonadales</taxon>
        <taxon>Marinobacteraceae</taxon>
        <taxon>Marinobacter</taxon>
    </lineage>
</organism>
<feature type="domain" description="CHASE4" evidence="1">
    <location>
        <begin position="3"/>
        <end position="118"/>
    </location>
</feature>
<comment type="caution">
    <text evidence="2">The sequence shown here is derived from an EMBL/GenBank/DDBJ whole genome shotgun (WGS) entry which is preliminary data.</text>
</comment>
<dbReference type="Proteomes" id="UP000252995">
    <property type="component" value="Unassembled WGS sequence"/>
</dbReference>
<dbReference type="Pfam" id="PF05228">
    <property type="entry name" value="CHASE4"/>
    <property type="match status" value="1"/>
</dbReference>
<accession>A0A366GR03</accession>
<sequence length="118" mass="13572">MIVEQDFARFESIATDWGFWDDTYEFAQDRNQRYIDSNFKEIWLEKYGADLLNVRSWNDGWDATLISEQSSLDLKVLERMPDNFRQDTGAGIVVIDGNPLLLGFSKIKGSDGQRPSEG</sequence>
<evidence type="ECO:0000313" key="3">
    <source>
        <dbReference type="Proteomes" id="UP000252995"/>
    </source>
</evidence>